<feature type="compositionally biased region" description="Basic and acidic residues" evidence="1">
    <location>
        <begin position="282"/>
        <end position="291"/>
    </location>
</feature>
<feature type="region of interest" description="Disordered" evidence="1">
    <location>
        <begin position="15"/>
        <end position="39"/>
    </location>
</feature>
<protein>
    <submittedName>
        <fullName evidence="3">ParB-like chromosome segregation protein Spo0J</fullName>
    </submittedName>
</protein>
<evidence type="ECO:0000313" key="4">
    <source>
        <dbReference type="Proteomes" id="UP000253034"/>
    </source>
</evidence>
<dbReference type="Gene3D" id="3.90.1530.10">
    <property type="entry name" value="Conserved hypothetical protein from pyrococcus furiosus pfu- 392566-001, ParB domain"/>
    <property type="match status" value="1"/>
</dbReference>
<dbReference type="Proteomes" id="UP000253034">
    <property type="component" value="Unassembled WGS sequence"/>
</dbReference>
<dbReference type="GO" id="GO:0007059">
    <property type="term" value="P:chromosome segregation"/>
    <property type="evidence" value="ECO:0007669"/>
    <property type="project" value="TreeGrafter"/>
</dbReference>
<feature type="compositionally biased region" description="Low complexity" evidence="1">
    <location>
        <begin position="263"/>
        <end position="281"/>
    </location>
</feature>
<name>A0A369BHM8_9FIRM</name>
<dbReference type="RefSeq" id="WP_114295862.1">
    <property type="nucleotide sequence ID" value="NZ_QPJT01000001.1"/>
</dbReference>
<evidence type="ECO:0000313" key="3">
    <source>
        <dbReference type="EMBL" id="RCX20911.1"/>
    </source>
</evidence>
<organism evidence="3 4">
    <name type="scientific">Anaerobacterium chartisolvens</name>
    <dbReference type="NCBI Taxonomy" id="1297424"/>
    <lineage>
        <taxon>Bacteria</taxon>
        <taxon>Bacillati</taxon>
        <taxon>Bacillota</taxon>
        <taxon>Clostridia</taxon>
        <taxon>Eubacteriales</taxon>
        <taxon>Oscillospiraceae</taxon>
        <taxon>Anaerobacterium</taxon>
    </lineage>
</organism>
<gene>
    <name evidence="3" type="ORF">DFR58_101113</name>
</gene>
<dbReference type="Pfam" id="PF24963">
    <property type="entry name" value="DUF7768"/>
    <property type="match status" value="1"/>
</dbReference>
<dbReference type="GO" id="GO:0005694">
    <property type="term" value="C:chromosome"/>
    <property type="evidence" value="ECO:0007669"/>
    <property type="project" value="TreeGrafter"/>
</dbReference>
<dbReference type="AlphaFoldDB" id="A0A369BHM8"/>
<proteinExistence type="predicted"/>
<feature type="compositionally biased region" description="Basic and acidic residues" evidence="1">
    <location>
        <begin position="252"/>
        <end position="262"/>
    </location>
</feature>
<dbReference type="PANTHER" id="PTHR33375">
    <property type="entry name" value="CHROMOSOME-PARTITIONING PROTEIN PARB-RELATED"/>
    <property type="match status" value="1"/>
</dbReference>
<dbReference type="SMART" id="SM00470">
    <property type="entry name" value="ParB"/>
    <property type="match status" value="1"/>
</dbReference>
<dbReference type="InterPro" id="IPR036086">
    <property type="entry name" value="ParB/Sulfiredoxin_sf"/>
</dbReference>
<dbReference type="SUPFAM" id="SSF110849">
    <property type="entry name" value="ParB/Sulfiredoxin"/>
    <property type="match status" value="1"/>
</dbReference>
<dbReference type="InterPro" id="IPR056670">
    <property type="entry name" value="DUF7768"/>
</dbReference>
<accession>A0A369BHM8</accession>
<keyword evidence="4" id="KW-1185">Reference proteome</keyword>
<evidence type="ECO:0000256" key="1">
    <source>
        <dbReference type="SAM" id="MobiDB-lite"/>
    </source>
</evidence>
<dbReference type="Gene3D" id="1.10.10.2830">
    <property type="match status" value="1"/>
</dbReference>
<feature type="domain" description="ParB-like N-terminal" evidence="2">
    <location>
        <begin position="43"/>
        <end position="136"/>
    </location>
</feature>
<dbReference type="InterPro" id="IPR050336">
    <property type="entry name" value="Chromosome_partition/occlusion"/>
</dbReference>
<dbReference type="OrthoDB" id="1700487at2"/>
<dbReference type="InterPro" id="IPR003115">
    <property type="entry name" value="ParB_N"/>
</dbReference>
<comment type="caution">
    <text evidence="3">The sequence shown here is derived from an EMBL/GenBank/DDBJ whole genome shotgun (WGS) entry which is preliminary data.</text>
</comment>
<sequence length="402" mass="45237">MGKFNLNQLLSNASLNDNMAQAGQTGREPKKANKSKQPGSGIIPISVYDLIPSEDNFYSMRQIDELKTAIELAGGVKQNLNVTPLPNGKYKVLAGHRRRLASLALVEEGKREYEFIPCSIESSEEDAALQKIREELLIILTNSQREKTDWDKVEEVRRLRSVLERYKEKAKLPGRVREIIADTLNTSSTQVGRMDAISSNLSPEFKEELKQSNVNISTAYELSGLPEEKQQQAYQEYKDKGSLSIQAVKDIKAQKEGKEKQPRQQPQAQDQPQPQQPTPKEQAPKREEQHPEAVPIPQNPKPLKIYVCSPYGGKEENYLKAVEYCKHVAAQGHIPFASHVMLHGILNDNGERDKGITAGFEMVKLSDEIWTFGETITPGMAAEIDLAQRLGKLVYKKFIEED</sequence>
<dbReference type="Gene3D" id="3.40.50.10400">
    <property type="entry name" value="Hypothetical protein PA1492"/>
    <property type="match status" value="1"/>
</dbReference>
<dbReference type="PANTHER" id="PTHR33375:SF1">
    <property type="entry name" value="CHROMOSOME-PARTITIONING PROTEIN PARB-RELATED"/>
    <property type="match status" value="1"/>
</dbReference>
<evidence type="ECO:0000259" key="2">
    <source>
        <dbReference type="SMART" id="SM00470"/>
    </source>
</evidence>
<dbReference type="EMBL" id="QPJT01000001">
    <property type="protein sequence ID" value="RCX20911.1"/>
    <property type="molecule type" value="Genomic_DNA"/>
</dbReference>
<feature type="region of interest" description="Disordered" evidence="1">
    <location>
        <begin position="252"/>
        <end position="299"/>
    </location>
</feature>
<reference evidence="3 4" key="1">
    <citation type="submission" date="2018-07" db="EMBL/GenBank/DDBJ databases">
        <title>Genomic Encyclopedia of Type Strains, Phase IV (KMG-IV): sequencing the most valuable type-strain genomes for metagenomic binning, comparative biology and taxonomic classification.</title>
        <authorList>
            <person name="Goeker M."/>
        </authorList>
    </citation>
    <scope>NUCLEOTIDE SEQUENCE [LARGE SCALE GENOMIC DNA]</scope>
    <source>
        <strain evidence="3 4">DSM 27016</strain>
    </source>
</reference>